<dbReference type="Gene3D" id="2.60.40.650">
    <property type="match status" value="1"/>
</dbReference>
<dbReference type="OMA" id="TWHVAEL"/>
<keyword evidence="8" id="KW-0500">Molybdenum</keyword>
<dbReference type="Pfam" id="PF03404">
    <property type="entry name" value="Mo-co_dimer"/>
    <property type="match status" value="1"/>
</dbReference>
<organism evidence="18 19">
    <name type="scientific">Chiloscyllium punctatum</name>
    <name type="common">Brownbanded bambooshark</name>
    <name type="synonym">Hemiscyllium punctatum</name>
    <dbReference type="NCBI Taxonomy" id="137246"/>
    <lineage>
        <taxon>Eukaryota</taxon>
        <taxon>Metazoa</taxon>
        <taxon>Chordata</taxon>
        <taxon>Craniata</taxon>
        <taxon>Vertebrata</taxon>
        <taxon>Chondrichthyes</taxon>
        <taxon>Elasmobranchii</taxon>
        <taxon>Galeomorphii</taxon>
        <taxon>Galeoidea</taxon>
        <taxon>Orectolobiformes</taxon>
        <taxon>Hemiscylliidae</taxon>
        <taxon>Chiloscyllium</taxon>
    </lineage>
</organism>
<comment type="cofactor">
    <cofactor evidence="2">
        <name>heme b</name>
        <dbReference type="ChEBI" id="CHEBI:60344"/>
    </cofactor>
</comment>
<keyword evidence="11" id="KW-0560">Oxidoreductase</keyword>
<evidence type="ECO:0000256" key="6">
    <source>
        <dbReference type="ARBA" id="ARBA00011738"/>
    </source>
</evidence>
<dbReference type="OrthoDB" id="10051395at2759"/>
<dbReference type="GO" id="GO:0006790">
    <property type="term" value="P:sulfur compound metabolic process"/>
    <property type="evidence" value="ECO:0007669"/>
    <property type="project" value="UniProtKB-UniPathway"/>
</dbReference>
<dbReference type="GO" id="GO:0008482">
    <property type="term" value="F:sulfite oxidase activity"/>
    <property type="evidence" value="ECO:0007669"/>
    <property type="project" value="UniProtKB-EC"/>
</dbReference>
<dbReference type="InterPro" id="IPR001199">
    <property type="entry name" value="Cyt_B5-like_heme/steroid-bd"/>
</dbReference>
<keyword evidence="10" id="KW-0479">Metal-binding</keyword>
<dbReference type="PANTHER" id="PTHR19372:SF7">
    <property type="entry name" value="SULFITE OXIDASE, MITOCHONDRIAL"/>
    <property type="match status" value="1"/>
</dbReference>
<dbReference type="UniPathway" id="UPA00096"/>
<dbReference type="EC" id="1.8.3.1" evidence="7"/>
<dbReference type="InterPro" id="IPR014756">
    <property type="entry name" value="Ig_E-set"/>
</dbReference>
<dbReference type="SUPFAM" id="SSF56524">
    <property type="entry name" value="Oxidoreductase molybdopterin-binding domain"/>
    <property type="match status" value="1"/>
</dbReference>
<evidence type="ECO:0000256" key="9">
    <source>
        <dbReference type="ARBA" id="ARBA00022617"/>
    </source>
</evidence>
<evidence type="ECO:0000256" key="11">
    <source>
        <dbReference type="ARBA" id="ARBA00023002"/>
    </source>
</evidence>
<evidence type="ECO:0000256" key="10">
    <source>
        <dbReference type="ARBA" id="ARBA00022723"/>
    </source>
</evidence>
<comment type="pathway">
    <text evidence="4">Sulfur metabolism.</text>
</comment>
<dbReference type="PANTHER" id="PTHR19372">
    <property type="entry name" value="SULFITE REDUCTASE"/>
    <property type="match status" value="1"/>
</dbReference>
<dbReference type="SMART" id="SM01117">
    <property type="entry name" value="Cyt-b5"/>
    <property type="match status" value="1"/>
</dbReference>
<gene>
    <name evidence="18" type="ORF">chiPu_0012331</name>
</gene>
<dbReference type="InterPro" id="IPR018506">
    <property type="entry name" value="Cyt_B5_heme-BS"/>
</dbReference>
<dbReference type="GO" id="GO:0005758">
    <property type="term" value="C:mitochondrial intermembrane space"/>
    <property type="evidence" value="ECO:0007669"/>
    <property type="project" value="UniProtKB-SubCell"/>
</dbReference>
<dbReference type="PRINTS" id="PR00407">
    <property type="entry name" value="EUMOPTERIN"/>
</dbReference>
<dbReference type="Gene3D" id="3.90.420.10">
    <property type="entry name" value="Oxidoreductase, molybdopterin-binding domain"/>
    <property type="match status" value="1"/>
</dbReference>
<dbReference type="FunFam" id="2.60.40.650:FF:000002">
    <property type="entry name" value="sulfite oxidase"/>
    <property type="match status" value="1"/>
</dbReference>
<reference evidence="18 19" key="1">
    <citation type="journal article" date="2018" name="Nat. Ecol. Evol.">
        <title>Shark genomes provide insights into elasmobranch evolution and the origin of vertebrates.</title>
        <authorList>
            <person name="Hara Y"/>
            <person name="Yamaguchi K"/>
            <person name="Onimaru K"/>
            <person name="Kadota M"/>
            <person name="Koyanagi M"/>
            <person name="Keeley SD"/>
            <person name="Tatsumi K"/>
            <person name="Tanaka K"/>
            <person name="Motone F"/>
            <person name="Kageyama Y"/>
            <person name="Nozu R"/>
            <person name="Adachi N"/>
            <person name="Nishimura O"/>
            <person name="Nakagawa R"/>
            <person name="Tanegashima C"/>
            <person name="Kiyatake I"/>
            <person name="Matsumoto R"/>
            <person name="Murakumo K"/>
            <person name="Nishida K"/>
            <person name="Terakita A"/>
            <person name="Kuratani S"/>
            <person name="Sato K"/>
            <person name="Hyodo S Kuraku.S."/>
        </authorList>
    </citation>
    <scope>NUCLEOTIDE SEQUENCE [LARGE SCALE GENOMIC DNA]</scope>
</reference>
<name>A0A401STY4_CHIPU</name>
<evidence type="ECO:0000313" key="18">
    <source>
        <dbReference type="EMBL" id="GCC33860.1"/>
    </source>
</evidence>
<comment type="caution">
    <text evidence="18">The sequence shown here is derived from an EMBL/GenBank/DDBJ whole genome shotgun (WGS) entry which is preliminary data.</text>
</comment>
<comment type="subcellular location">
    <subcellularLocation>
        <location evidence="3">Mitochondrion intermembrane space</location>
    </subcellularLocation>
</comment>
<comment type="subunit">
    <text evidence="6">Homodimer.</text>
</comment>
<evidence type="ECO:0000256" key="3">
    <source>
        <dbReference type="ARBA" id="ARBA00004569"/>
    </source>
</evidence>
<evidence type="ECO:0000256" key="4">
    <source>
        <dbReference type="ARBA" id="ARBA00004678"/>
    </source>
</evidence>
<dbReference type="Pfam" id="PF00174">
    <property type="entry name" value="Oxidored_molyb"/>
    <property type="match status" value="1"/>
</dbReference>
<dbReference type="Proteomes" id="UP000287033">
    <property type="component" value="Unassembled WGS sequence"/>
</dbReference>
<keyword evidence="19" id="KW-1185">Reference proteome</keyword>
<dbReference type="InterPro" id="IPR008335">
    <property type="entry name" value="Mopterin_OxRdtase_euk"/>
</dbReference>
<keyword evidence="13" id="KW-0496">Mitochondrion</keyword>
<evidence type="ECO:0000256" key="1">
    <source>
        <dbReference type="ARBA" id="ARBA00001924"/>
    </source>
</evidence>
<evidence type="ECO:0000256" key="5">
    <source>
        <dbReference type="ARBA" id="ARBA00004971"/>
    </source>
</evidence>
<keyword evidence="12" id="KW-0408">Iron</keyword>
<comment type="cofactor">
    <cofactor evidence="1">
        <name>Mo-molybdopterin</name>
        <dbReference type="ChEBI" id="CHEBI:71302"/>
    </cofactor>
</comment>
<dbReference type="InterPro" id="IPR005066">
    <property type="entry name" value="MoCF_OxRdtse_dimer"/>
</dbReference>
<comment type="function">
    <text evidence="14">Catalyzes the oxidation of sulfite to sulfate, the terminal reaction in the oxidative degradation of sulfur-containing amino acids.</text>
</comment>
<evidence type="ECO:0000256" key="7">
    <source>
        <dbReference type="ARBA" id="ARBA00012505"/>
    </source>
</evidence>
<dbReference type="InterPro" id="IPR036400">
    <property type="entry name" value="Cyt_B5-like_heme/steroid_sf"/>
</dbReference>
<comment type="pathway">
    <text evidence="5">Energy metabolism; sulfur metabolism.</text>
</comment>
<evidence type="ECO:0000256" key="2">
    <source>
        <dbReference type="ARBA" id="ARBA00001970"/>
    </source>
</evidence>
<evidence type="ECO:0000256" key="12">
    <source>
        <dbReference type="ARBA" id="ARBA00023004"/>
    </source>
</evidence>
<dbReference type="CDD" id="cd02111">
    <property type="entry name" value="eukary_SO_Moco"/>
    <property type="match status" value="1"/>
</dbReference>
<feature type="domain" description="Cytochrome b5 heme-binding" evidence="17">
    <location>
        <begin position="122"/>
        <end position="200"/>
    </location>
</feature>
<dbReference type="PROSITE" id="PS00559">
    <property type="entry name" value="MOLYBDOPTERIN_EUK"/>
    <property type="match status" value="1"/>
</dbReference>
<keyword evidence="9" id="KW-0349">Heme</keyword>
<dbReference type="STRING" id="137246.A0A401STY4"/>
<dbReference type="SUPFAM" id="SSF81296">
    <property type="entry name" value="E set domains"/>
    <property type="match status" value="1"/>
</dbReference>
<dbReference type="FunFam" id="3.10.120.10:FF:000007">
    <property type="entry name" value="Sulfite oxidase, mitochondrial"/>
    <property type="match status" value="1"/>
</dbReference>
<protein>
    <recommendedName>
        <fullName evidence="16">Sulfite oxidase</fullName>
        <ecNumber evidence="7">1.8.3.1</ecNumber>
    </recommendedName>
</protein>
<evidence type="ECO:0000259" key="17">
    <source>
        <dbReference type="PROSITE" id="PS50255"/>
    </source>
</evidence>
<dbReference type="InterPro" id="IPR000572">
    <property type="entry name" value="OxRdtase_Mopterin-bd_dom"/>
</dbReference>
<evidence type="ECO:0000256" key="14">
    <source>
        <dbReference type="ARBA" id="ARBA00033734"/>
    </source>
</evidence>
<accession>A0A401STY4</accession>
<dbReference type="Gene3D" id="3.10.120.10">
    <property type="entry name" value="Cytochrome b5-like heme/steroid binding domain"/>
    <property type="match status" value="1"/>
</dbReference>
<dbReference type="EMBL" id="BEZZ01000548">
    <property type="protein sequence ID" value="GCC33860.1"/>
    <property type="molecule type" value="Genomic_DNA"/>
</dbReference>
<dbReference type="InterPro" id="IPR022407">
    <property type="entry name" value="OxRdtase_Mopterin_BS"/>
</dbReference>
<evidence type="ECO:0000256" key="16">
    <source>
        <dbReference type="ARBA" id="ARBA00070338"/>
    </source>
</evidence>
<dbReference type="PRINTS" id="PR00363">
    <property type="entry name" value="CYTOCHROMEB5"/>
</dbReference>
<dbReference type="GO" id="GO:0030151">
    <property type="term" value="F:molybdenum ion binding"/>
    <property type="evidence" value="ECO:0007669"/>
    <property type="project" value="InterPro"/>
</dbReference>
<comment type="catalytic activity">
    <reaction evidence="15">
        <text>sulfite + O2 + H2O = sulfate + H2O2</text>
        <dbReference type="Rhea" id="RHEA:24600"/>
        <dbReference type="ChEBI" id="CHEBI:15377"/>
        <dbReference type="ChEBI" id="CHEBI:15379"/>
        <dbReference type="ChEBI" id="CHEBI:16189"/>
        <dbReference type="ChEBI" id="CHEBI:16240"/>
        <dbReference type="ChEBI" id="CHEBI:17359"/>
        <dbReference type="EC" id="1.8.3.1"/>
    </reaction>
    <physiologicalReaction direction="left-to-right" evidence="15">
        <dbReference type="Rhea" id="RHEA:24601"/>
    </physiologicalReaction>
</comment>
<sequence length="589" mass="65476">MTRRVELSGAVMSFLHCTRSALNIWQMQSRVRIETSARLLQACSGCGFVRWKNTAANGGRSMDYQFSNTGWRQLVVGVLAGTGAVLVYGLHRQQVQQAEPKNTTELTSQTVSALGNEVKPTNSIYTRQDVAKHKTLADGVWVTYKTSVYDITKFVDLHPGGDKIMLAAGGAIEPFWAMYAVHNQEHVYSILEEYRIGELSPEDQKQATMDVDDPYGNEPLRHPVLKVNSLKPFNAEPPVELLSENYITPNEIFFKRNHLPVPEVDPKTYRLQVMGEGLKSIQLTLDDLKTKFPKHTITATLQCAGNRRSEMNAVRQVKGLNWGMAAIGNATWRGVKLSDVLKYAGLPENTHAKHVQFEGLDKDLTGIPYGASISIRKALAKDGDVLLAYEMNGEDLSRDHGFPLRVIVPGVVGARNVKWLSKIIVSKEESQSHWQVNDYKGFSPSVDWDTVDFSTAPAIQELPIQSAITTPCNNDYISADNEEITVKGYAWSGGGQEVIRVDVSLDGGKTWKVADLTGEKQDAGQAWAWKLWQLTMPLPKGQKNLEIICKAVDNNYNVQPDTVAPIWNLRGVLNNSWSRVKITIKPNSG</sequence>
<dbReference type="PROSITE" id="PS50255">
    <property type="entry name" value="CYTOCHROME_B5_2"/>
    <property type="match status" value="1"/>
</dbReference>
<evidence type="ECO:0000256" key="15">
    <source>
        <dbReference type="ARBA" id="ARBA00049078"/>
    </source>
</evidence>
<evidence type="ECO:0000256" key="8">
    <source>
        <dbReference type="ARBA" id="ARBA00022505"/>
    </source>
</evidence>
<dbReference type="Pfam" id="PF00173">
    <property type="entry name" value="Cyt-b5"/>
    <property type="match status" value="1"/>
</dbReference>
<dbReference type="AlphaFoldDB" id="A0A401STY4"/>
<dbReference type="GO" id="GO:0043546">
    <property type="term" value="F:molybdopterin cofactor binding"/>
    <property type="evidence" value="ECO:0007669"/>
    <property type="project" value="InterPro"/>
</dbReference>
<evidence type="ECO:0000313" key="19">
    <source>
        <dbReference type="Proteomes" id="UP000287033"/>
    </source>
</evidence>
<dbReference type="PROSITE" id="PS00191">
    <property type="entry name" value="CYTOCHROME_B5_1"/>
    <property type="match status" value="1"/>
</dbReference>
<dbReference type="FunFam" id="3.90.420.10:FF:000002">
    <property type="entry name" value="sulfite oxidase, mitochondrial"/>
    <property type="match status" value="1"/>
</dbReference>
<dbReference type="InterPro" id="IPR036374">
    <property type="entry name" value="OxRdtase_Mopterin-bd_sf"/>
</dbReference>
<dbReference type="GO" id="GO:0020037">
    <property type="term" value="F:heme binding"/>
    <property type="evidence" value="ECO:0007669"/>
    <property type="project" value="InterPro"/>
</dbReference>
<evidence type="ECO:0000256" key="13">
    <source>
        <dbReference type="ARBA" id="ARBA00023128"/>
    </source>
</evidence>
<proteinExistence type="predicted"/>
<dbReference type="SUPFAM" id="SSF55856">
    <property type="entry name" value="Cytochrome b5-like heme/steroid binding domain"/>
    <property type="match status" value="1"/>
</dbReference>